<accession>A0A310SEP6</accession>
<dbReference type="AlphaFoldDB" id="A0A310SEP6"/>
<dbReference type="PROSITE" id="PS00134">
    <property type="entry name" value="TRYPSIN_HIS"/>
    <property type="match status" value="1"/>
</dbReference>
<protein>
    <submittedName>
        <fullName evidence="10">Serine protease gd</fullName>
    </submittedName>
</protein>
<dbReference type="InterPro" id="IPR031986">
    <property type="entry name" value="GD_N"/>
</dbReference>
<keyword evidence="2" id="KW-0964">Secreted</keyword>
<dbReference type="CDD" id="cd00190">
    <property type="entry name" value="Tryp_SPc"/>
    <property type="match status" value="1"/>
</dbReference>
<keyword evidence="11" id="KW-1185">Reference proteome</keyword>
<dbReference type="InterPro" id="IPR051333">
    <property type="entry name" value="CLIP_Serine_Protease"/>
</dbReference>
<name>A0A310SEP6_9HYME</name>
<organism evidence="10 11">
    <name type="scientific">Eufriesea mexicana</name>
    <dbReference type="NCBI Taxonomy" id="516756"/>
    <lineage>
        <taxon>Eukaryota</taxon>
        <taxon>Metazoa</taxon>
        <taxon>Ecdysozoa</taxon>
        <taxon>Arthropoda</taxon>
        <taxon>Hexapoda</taxon>
        <taxon>Insecta</taxon>
        <taxon>Pterygota</taxon>
        <taxon>Neoptera</taxon>
        <taxon>Endopterygota</taxon>
        <taxon>Hymenoptera</taxon>
        <taxon>Apocrita</taxon>
        <taxon>Aculeata</taxon>
        <taxon>Apoidea</taxon>
        <taxon>Anthophila</taxon>
        <taxon>Apidae</taxon>
        <taxon>Eufriesea</taxon>
    </lineage>
</organism>
<dbReference type="SMART" id="SM00020">
    <property type="entry name" value="Tryp_SPc"/>
    <property type="match status" value="1"/>
</dbReference>
<evidence type="ECO:0000313" key="11">
    <source>
        <dbReference type="Proteomes" id="UP000250275"/>
    </source>
</evidence>
<keyword evidence="7" id="KW-0865">Zymogen</keyword>
<dbReference type="PRINTS" id="PR00722">
    <property type="entry name" value="CHYMOTRYPSIN"/>
</dbReference>
<dbReference type="InterPro" id="IPR009003">
    <property type="entry name" value="Peptidase_S1_PA"/>
</dbReference>
<dbReference type="PANTHER" id="PTHR24260:SF143">
    <property type="entry name" value="SERINE PROTEASE GD-LIKE PROTEIN"/>
    <property type="match status" value="1"/>
</dbReference>
<evidence type="ECO:0000256" key="3">
    <source>
        <dbReference type="ARBA" id="ARBA00022670"/>
    </source>
</evidence>
<dbReference type="SUPFAM" id="SSF50494">
    <property type="entry name" value="Trypsin-like serine proteases"/>
    <property type="match status" value="1"/>
</dbReference>
<dbReference type="Proteomes" id="UP000250275">
    <property type="component" value="Unassembled WGS sequence"/>
</dbReference>
<evidence type="ECO:0000256" key="7">
    <source>
        <dbReference type="ARBA" id="ARBA00023145"/>
    </source>
</evidence>
<dbReference type="GO" id="GO:0004252">
    <property type="term" value="F:serine-type endopeptidase activity"/>
    <property type="evidence" value="ECO:0007669"/>
    <property type="project" value="InterPro"/>
</dbReference>
<comment type="subcellular location">
    <subcellularLocation>
        <location evidence="1">Secreted</location>
    </subcellularLocation>
</comment>
<keyword evidence="6" id="KW-0720">Serine protease</keyword>
<dbReference type="InterPro" id="IPR043504">
    <property type="entry name" value="Peptidase_S1_PA_chymotrypsin"/>
</dbReference>
<evidence type="ECO:0000256" key="6">
    <source>
        <dbReference type="ARBA" id="ARBA00022825"/>
    </source>
</evidence>
<evidence type="ECO:0000256" key="4">
    <source>
        <dbReference type="ARBA" id="ARBA00022729"/>
    </source>
</evidence>
<reference evidence="10 11" key="1">
    <citation type="submission" date="2015-07" db="EMBL/GenBank/DDBJ databases">
        <title>The genome of Eufriesea mexicana.</title>
        <authorList>
            <person name="Pan H."/>
            <person name="Kapheim K."/>
        </authorList>
    </citation>
    <scope>NUCLEOTIDE SEQUENCE [LARGE SCALE GENOMIC DNA]</scope>
    <source>
        <strain evidence="10">0111107269</strain>
        <tissue evidence="10">Whole body</tissue>
    </source>
</reference>
<sequence>MLFPEAGETGLKKGKRKFIKCSRSRLNGCRQTLKYLHKYGTRPQCSRMVSVIVKAVLLVHFLQLIAEVACQSPCSDYFQYIQNDTNNETVGLIQIRSPPKGVALQLSVKMSIAAALPTKYVGRLELNQPAGRTVQAIMQGKPLRYKIYFPLREPIPSLTGNGPIVTIITLNHTLYPPGTYPLVNRETTNIETVPRQPISTVATTTPVNKQENNLDCGRPSNLNKVNPLIAGGVKTRPGQWPWVAAIFVSKRNFGFYCGGSLVSNRHVITAAHCTKFDKADLHPSSFMVALGRYRLRDWNEKDSVNREVAEYKVHPNYNMDDNADSDLAVFILKQRVEYSAVIRPICLWSGSSELENVVGMIGSVVGWGQDELGNRYVQEPRLSKSPIISQEDCLRSNDNFITVTSNRTFCAGFRDGTGPCNGDSGSGFVIHDIITNRYYLRGVVSMSLGTYNEIMPCDLTQYVVYVDVAKYMNWIQTQMSYDIRR</sequence>
<dbReference type="FunFam" id="2.40.10.10:FF:000146">
    <property type="entry name" value="Serine protease 53"/>
    <property type="match status" value="1"/>
</dbReference>
<dbReference type="Gene3D" id="2.40.10.10">
    <property type="entry name" value="Trypsin-like serine proteases"/>
    <property type="match status" value="1"/>
</dbReference>
<dbReference type="PANTHER" id="PTHR24260">
    <property type="match status" value="1"/>
</dbReference>
<evidence type="ECO:0000256" key="1">
    <source>
        <dbReference type="ARBA" id="ARBA00004613"/>
    </source>
</evidence>
<keyword evidence="8" id="KW-1015">Disulfide bond</keyword>
<evidence type="ECO:0000259" key="9">
    <source>
        <dbReference type="PROSITE" id="PS50240"/>
    </source>
</evidence>
<evidence type="ECO:0000256" key="5">
    <source>
        <dbReference type="ARBA" id="ARBA00022801"/>
    </source>
</evidence>
<dbReference type="GO" id="GO:0005576">
    <property type="term" value="C:extracellular region"/>
    <property type="evidence" value="ECO:0007669"/>
    <property type="project" value="UniProtKB-SubCell"/>
</dbReference>
<dbReference type="InterPro" id="IPR001254">
    <property type="entry name" value="Trypsin_dom"/>
</dbReference>
<dbReference type="OrthoDB" id="238681at2759"/>
<dbReference type="InterPro" id="IPR018114">
    <property type="entry name" value="TRYPSIN_HIS"/>
</dbReference>
<evidence type="ECO:0000256" key="2">
    <source>
        <dbReference type="ARBA" id="ARBA00022525"/>
    </source>
</evidence>
<dbReference type="PROSITE" id="PS50240">
    <property type="entry name" value="TRYPSIN_DOM"/>
    <property type="match status" value="1"/>
</dbReference>
<keyword evidence="3 10" id="KW-0645">Protease</keyword>
<dbReference type="EMBL" id="KQ769958">
    <property type="protein sequence ID" value="OAD52709.1"/>
    <property type="molecule type" value="Genomic_DNA"/>
</dbReference>
<dbReference type="Pfam" id="PF00089">
    <property type="entry name" value="Trypsin"/>
    <property type="match status" value="1"/>
</dbReference>
<evidence type="ECO:0000256" key="8">
    <source>
        <dbReference type="ARBA" id="ARBA00023157"/>
    </source>
</evidence>
<dbReference type="InterPro" id="IPR001314">
    <property type="entry name" value="Peptidase_S1A"/>
</dbReference>
<keyword evidence="5" id="KW-0378">Hydrolase</keyword>
<dbReference type="Pfam" id="PF16030">
    <property type="entry name" value="GD_N"/>
    <property type="match status" value="1"/>
</dbReference>
<feature type="domain" description="Peptidase S1" evidence="9">
    <location>
        <begin position="229"/>
        <end position="480"/>
    </location>
</feature>
<evidence type="ECO:0000313" key="10">
    <source>
        <dbReference type="EMBL" id="OAD52709.1"/>
    </source>
</evidence>
<dbReference type="GO" id="GO:0006508">
    <property type="term" value="P:proteolysis"/>
    <property type="evidence" value="ECO:0007669"/>
    <property type="project" value="UniProtKB-KW"/>
</dbReference>
<keyword evidence="4" id="KW-0732">Signal</keyword>
<proteinExistence type="predicted"/>
<gene>
    <name evidence="10" type="ORF">WN48_00345</name>
</gene>